<dbReference type="GO" id="GO:0030036">
    <property type="term" value="P:actin cytoskeleton organization"/>
    <property type="evidence" value="ECO:0007669"/>
    <property type="project" value="TreeGrafter"/>
</dbReference>
<dbReference type="CDD" id="cd09454">
    <property type="entry name" value="LIM1_ZASP_Cypher"/>
    <property type="match status" value="1"/>
</dbReference>
<dbReference type="GO" id="GO:0005912">
    <property type="term" value="C:adherens junction"/>
    <property type="evidence" value="ECO:0007669"/>
    <property type="project" value="TreeGrafter"/>
</dbReference>
<dbReference type="FunFam" id="2.30.42.10:FF:000019">
    <property type="entry name" value="LIM domain binding 3 isoform 1"/>
    <property type="match status" value="1"/>
</dbReference>
<dbReference type="CDD" id="cd09460">
    <property type="entry name" value="LIM3_ZASP_Cypher"/>
    <property type="match status" value="1"/>
</dbReference>
<dbReference type="InterPro" id="IPR031847">
    <property type="entry name" value="PDLI1-4/Zasp-like_mid"/>
</dbReference>
<evidence type="ECO:0000256" key="5">
    <source>
        <dbReference type="ARBA" id="ARBA00022833"/>
    </source>
</evidence>
<feature type="region of interest" description="Disordered" evidence="8">
    <location>
        <begin position="464"/>
        <end position="548"/>
    </location>
</feature>
<dbReference type="GO" id="GO:0001725">
    <property type="term" value="C:stress fiber"/>
    <property type="evidence" value="ECO:0007669"/>
    <property type="project" value="TreeGrafter"/>
</dbReference>
<evidence type="ECO:0000259" key="9">
    <source>
        <dbReference type="PROSITE" id="PS50023"/>
    </source>
</evidence>
<feature type="compositionally biased region" description="Pro residues" evidence="8">
    <location>
        <begin position="522"/>
        <end position="546"/>
    </location>
</feature>
<evidence type="ECO:0000313" key="11">
    <source>
        <dbReference type="EMBL" id="KAG8551866.1"/>
    </source>
</evidence>
<dbReference type="SMART" id="SM00132">
    <property type="entry name" value="LIM"/>
    <property type="match status" value="3"/>
</dbReference>
<evidence type="ECO:0000256" key="4">
    <source>
        <dbReference type="ARBA" id="ARBA00022737"/>
    </source>
</evidence>
<dbReference type="FunFam" id="2.10.110.10:FF:000014">
    <property type="entry name" value="PDZ and LIM domain protein 5"/>
    <property type="match status" value="1"/>
</dbReference>
<dbReference type="EMBL" id="WNYA01000011">
    <property type="protein sequence ID" value="KAG8551866.1"/>
    <property type="molecule type" value="Genomic_DNA"/>
</dbReference>
<reference evidence="11" key="1">
    <citation type="thesis" date="2020" institute="ProQuest LLC" country="789 East Eisenhower Parkway, Ann Arbor, MI, USA">
        <title>Comparative Genomics and Chromosome Evolution.</title>
        <authorList>
            <person name="Mudd A.B."/>
        </authorList>
    </citation>
    <scope>NUCLEOTIDE SEQUENCE</scope>
    <source>
        <strain evidence="11">237g6f4</strain>
        <tissue evidence="11">Blood</tissue>
    </source>
</reference>
<dbReference type="AlphaFoldDB" id="A0AAV6ZRH5"/>
<feature type="compositionally biased region" description="Low complexity" evidence="8">
    <location>
        <begin position="161"/>
        <end position="182"/>
    </location>
</feature>
<dbReference type="Pfam" id="PF00595">
    <property type="entry name" value="PDZ"/>
    <property type="match status" value="1"/>
</dbReference>
<dbReference type="PROSITE" id="PS50106">
    <property type="entry name" value="PDZ"/>
    <property type="match status" value="1"/>
</dbReference>
<evidence type="ECO:0000259" key="10">
    <source>
        <dbReference type="PROSITE" id="PS50106"/>
    </source>
</evidence>
<dbReference type="GO" id="GO:0003779">
    <property type="term" value="F:actin binding"/>
    <property type="evidence" value="ECO:0007669"/>
    <property type="project" value="TreeGrafter"/>
</dbReference>
<dbReference type="GO" id="GO:0051371">
    <property type="term" value="F:muscle alpha-actinin binding"/>
    <property type="evidence" value="ECO:0007669"/>
    <property type="project" value="TreeGrafter"/>
</dbReference>
<dbReference type="SMART" id="SM00228">
    <property type="entry name" value="PDZ"/>
    <property type="match status" value="1"/>
</dbReference>
<dbReference type="GO" id="GO:0030018">
    <property type="term" value="C:Z disc"/>
    <property type="evidence" value="ECO:0007669"/>
    <property type="project" value="TreeGrafter"/>
</dbReference>
<evidence type="ECO:0008006" key="13">
    <source>
        <dbReference type="Google" id="ProtNLM"/>
    </source>
</evidence>
<evidence type="ECO:0000313" key="12">
    <source>
        <dbReference type="Proteomes" id="UP000824782"/>
    </source>
</evidence>
<proteinExistence type="predicted"/>
<dbReference type="PROSITE" id="PS50023">
    <property type="entry name" value="LIM_DOMAIN_2"/>
    <property type="match status" value="3"/>
</dbReference>
<dbReference type="FunFam" id="2.10.110.10:FF:000020">
    <property type="entry name" value="PDZ and LIM domain protein 5"/>
    <property type="match status" value="1"/>
</dbReference>
<feature type="compositionally biased region" description="Polar residues" evidence="8">
    <location>
        <begin position="193"/>
        <end position="202"/>
    </location>
</feature>
<dbReference type="SUPFAM" id="SSF50156">
    <property type="entry name" value="PDZ domain-like"/>
    <property type="match status" value="1"/>
</dbReference>
<protein>
    <recommendedName>
        <fullName evidence="13">LIM domain binding 3</fullName>
    </recommendedName>
</protein>
<dbReference type="PANTHER" id="PTHR24214:SF9">
    <property type="entry name" value="LIM DOMAIN-BINDING PROTEIN 3"/>
    <property type="match status" value="1"/>
</dbReference>
<feature type="domain" description="PDZ" evidence="10">
    <location>
        <begin position="1"/>
        <end position="84"/>
    </location>
</feature>
<evidence type="ECO:0000256" key="1">
    <source>
        <dbReference type="ARBA" id="ARBA00004496"/>
    </source>
</evidence>
<dbReference type="InterPro" id="IPR050604">
    <property type="entry name" value="PDZ-LIM_domain"/>
</dbReference>
<dbReference type="Gene3D" id="2.10.110.10">
    <property type="entry name" value="Cysteine Rich Protein"/>
    <property type="match status" value="3"/>
</dbReference>
<dbReference type="InterPro" id="IPR001478">
    <property type="entry name" value="PDZ"/>
</dbReference>
<comment type="caution">
    <text evidence="11">The sequence shown here is derived from an EMBL/GenBank/DDBJ whole genome shotgun (WGS) entry which is preliminary data.</text>
</comment>
<accession>A0AAV6ZRH5</accession>
<keyword evidence="2" id="KW-0963">Cytoplasm</keyword>
<dbReference type="PANTHER" id="PTHR24214">
    <property type="entry name" value="PDZ AND LIM DOMAIN PROTEIN ZASP"/>
    <property type="match status" value="1"/>
</dbReference>
<dbReference type="Gene3D" id="2.30.42.10">
    <property type="match status" value="1"/>
</dbReference>
<dbReference type="InterPro" id="IPR036034">
    <property type="entry name" value="PDZ_sf"/>
</dbReference>
<dbReference type="CDD" id="cd06753">
    <property type="entry name" value="PDZ_PDLIM-like"/>
    <property type="match status" value="1"/>
</dbReference>
<feature type="domain" description="LIM zinc-binding" evidence="9">
    <location>
        <begin position="684"/>
        <end position="743"/>
    </location>
</feature>
<keyword evidence="4" id="KW-0677">Repeat</keyword>
<dbReference type="InterPro" id="IPR001781">
    <property type="entry name" value="Znf_LIM"/>
</dbReference>
<dbReference type="GO" id="GO:0007507">
    <property type="term" value="P:heart development"/>
    <property type="evidence" value="ECO:0007669"/>
    <property type="project" value="TreeGrafter"/>
</dbReference>
<dbReference type="Pfam" id="PF15936">
    <property type="entry name" value="DUF4749"/>
    <property type="match status" value="1"/>
</dbReference>
<feature type="domain" description="LIM zinc-binding" evidence="9">
    <location>
        <begin position="565"/>
        <end position="623"/>
    </location>
</feature>
<keyword evidence="6 7" id="KW-0440">LIM domain</keyword>
<dbReference type="Pfam" id="PF00412">
    <property type="entry name" value="LIM"/>
    <property type="match status" value="3"/>
</dbReference>
<sequence length="743" mass="80062">MAYNVSLAGPGPWGFRLQGGKDFNMPLTISRVTPGSKAAQSNVNQGDLVVAIDGVSTDGMTHLEAQNKIKSASYNLSLTLQKSKRPGPVPIATPRIDSPLPVIPHQKDHALEINGRTVFSALSNTSAMPMSGGVTTNGTMSGYLNKQEIQHSHSNSFVKTSPLRSSMSSHSISSETSSVRRSIGPKPDVLVNDENTTNSQFSPAKKRLYNNPIGLYSAETLNEMKEMHNMSLKGRASEGFLLRGNLPVKDPHVDIASPVYQAVLKNQGRSEHEIDDWARRAANLQSKSFRVLAQLTGTEYMQDPDEDALRRASGKENAPKSPEASSPVEHAPASASIDHANVSAASSHQTATAEQYITHHTVSPLPAAAPAYVMPDAFSPSIERAPTAATISPSQIKPSQGAKNLSAAASTISCAISAQSSSSSQAYSSASTAKGPMPYGGYNEPAAPAAKPRVVTTASIKPSVYQPSQAPSPGFAPSPATAYAPQQEPANRPPWVTDEDFSQKFAPGKTTTSVSKQILPKAAPPPPAPITTPSYTPQPPSHPPAQAPRGMIQRAERFPASSRTPLCGHCNSIIRGPFLVAMGRSWHPEEFNCAYCKTSLADVSFVEEQKSVYCERCYEQFFAPTCARCNTKIMGEVMHALRQTWHTTCFVCAACRKPFGNSLFHMEDGEPYCEKDYIALFSTKCHGCDFPVEAGDKFIEALGHTWHDTCFICAVCHVNLEGQPFYSKKDKPLCKKHAHAINV</sequence>
<feature type="region of interest" description="Disordered" evidence="8">
    <location>
        <begin position="297"/>
        <end position="333"/>
    </location>
</feature>
<gene>
    <name evidence="11" type="ORF">GDO81_004314</name>
</gene>
<evidence type="ECO:0000256" key="8">
    <source>
        <dbReference type="SAM" id="MobiDB-lite"/>
    </source>
</evidence>
<keyword evidence="3 7" id="KW-0479">Metal-binding</keyword>
<organism evidence="11 12">
    <name type="scientific">Engystomops pustulosus</name>
    <name type="common">Tungara frog</name>
    <name type="synonym">Physalaemus pustulosus</name>
    <dbReference type="NCBI Taxonomy" id="76066"/>
    <lineage>
        <taxon>Eukaryota</taxon>
        <taxon>Metazoa</taxon>
        <taxon>Chordata</taxon>
        <taxon>Craniata</taxon>
        <taxon>Vertebrata</taxon>
        <taxon>Euteleostomi</taxon>
        <taxon>Amphibia</taxon>
        <taxon>Batrachia</taxon>
        <taxon>Anura</taxon>
        <taxon>Neobatrachia</taxon>
        <taxon>Hyloidea</taxon>
        <taxon>Leptodactylidae</taxon>
        <taxon>Leiuperinae</taxon>
        <taxon>Engystomops</taxon>
    </lineage>
</organism>
<feature type="domain" description="LIM zinc-binding" evidence="9">
    <location>
        <begin position="624"/>
        <end position="683"/>
    </location>
</feature>
<dbReference type="Proteomes" id="UP000824782">
    <property type="component" value="Unassembled WGS sequence"/>
</dbReference>
<evidence type="ECO:0000256" key="6">
    <source>
        <dbReference type="ARBA" id="ARBA00023038"/>
    </source>
</evidence>
<dbReference type="GO" id="GO:0031941">
    <property type="term" value="C:filamentous actin"/>
    <property type="evidence" value="ECO:0007669"/>
    <property type="project" value="TreeGrafter"/>
</dbReference>
<feature type="region of interest" description="Disordered" evidence="8">
    <location>
        <begin position="152"/>
        <end position="204"/>
    </location>
</feature>
<name>A0AAV6ZRH5_ENGPU</name>
<dbReference type="FunFam" id="2.10.110.10:FF:000010">
    <property type="entry name" value="PDZ and LIM domain protein 5"/>
    <property type="match status" value="1"/>
</dbReference>
<keyword evidence="5 7" id="KW-0862">Zinc</keyword>
<dbReference type="PROSITE" id="PS00478">
    <property type="entry name" value="LIM_DOMAIN_1"/>
    <property type="match status" value="1"/>
</dbReference>
<dbReference type="SUPFAM" id="SSF57716">
    <property type="entry name" value="Glucocorticoid receptor-like (DNA-binding domain)"/>
    <property type="match status" value="4"/>
</dbReference>
<dbReference type="CDD" id="cd09362">
    <property type="entry name" value="LIM2_Enigma_like"/>
    <property type="match status" value="1"/>
</dbReference>
<comment type="subcellular location">
    <subcellularLocation>
        <location evidence="1">Cytoplasm</location>
    </subcellularLocation>
</comment>
<evidence type="ECO:0000256" key="7">
    <source>
        <dbReference type="PROSITE-ProRule" id="PRU00125"/>
    </source>
</evidence>
<evidence type="ECO:0000256" key="3">
    <source>
        <dbReference type="ARBA" id="ARBA00022723"/>
    </source>
</evidence>
<evidence type="ECO:0000256" key="2">
    <source>
        <dbReference type="ARBA" id="ARBA00022490"/>
    </source>
</evidence>
<dbReference type="GO" id="GO:0061061">
    <property type="term" value="P:muscle structure development"/>
    <property type="evidence" value="ECO:0007669"/>
    <property type="project" value="TreeGrafter"/>
</dbReference>
<dbReference type="GO" id="GO:0046872">
    <property type="term" value="F:metal ion binding"/>
    <property type="evidence" value="ECO:0007669"/>
    <property type="project" value="UniProtKB-KW"/>
</dbReference>
<feature type="compositionally biased region" description="Basic and acidic residues" evidence="8">
    <location>
        <begin position="307"/>
        <end position="318"/>
    </location>
</feature>
<keyword evidence="12" id="KW-1185">Reference proteome</keyword>